<comment type="caution">
    <text evidence="3">The sequence shown here is derived from an EMBL/GenBank/DDBJ whole genome shotgun (WGS) entry which is preliminary data.</text>
</comment>
<feature type="compositionally biased region" description="Basic and acidic residues" evidence="1">
    <location>
        <begin position="81"/>
        <end position="92"/>
    </location>
</feature>
<dbReference type="EMBL" id="BLQM01000171">
    <property type="protein sequence ID" value="GMH71969.1"/>
    <property type="molecule type" value="Genomic_DNA"/>
</dbReference>
<feature type="compositionally biased region" description="Low complexity" evidence="1">
    <location>
        <begin position="68"/>
        <end position="77"/>
    </location>
</feature>
<accession>A0A9W7AHM6</accession>
<feature type="transmembrane region" description="Helical" evidence="2">
    <location>
        <begin position="819"/>
        <end position="845"/>
    </location>
</feature>
<evidence type="ECO:0000313" key="3">
    <source>
        <dbReference type="EMBL" id="GMH71969.1"/>
    </source>
</evidence>
<dbReference type="GO" id="GO:0008081">
    <property type="term" value="F:phosphoric diester hydrolase activity"/>
    <property type="evidence" value="ECO:0007669"/>
    <property type="project" value="InterPro"/>
</dbReference>
<dbReference type="PANTHER" id="PTHR13593:SF140">
    <property type="entry name" value="PLC-LIKE PHOSPHODIESTERASE"/>
    <property type="match status" value="1"/>
</dbReference>
<feature type="transmembrane region" description="Helical" evidence="2">
    <location>
        <begin position="882"/>
        <end position="906"/>
    </location>
</feature>
<protein>
    <recommendedName>
        <fullName evidence="5">PLC-like phosphodiesterase</fullName>
    </recommendedName>
</protein>
<organism evidence="3 4">
    <name type="scientific">Triparma laevis f. inornata</name>
    <dbReference type="NCBI Taxonomy" id="1714386"/>
    <lineage>
        <taxon>Eukaryota</taxon>
        <taxon>Sar</taxon>
        <taxon>Stramenopiles</taxon>
        <taxon>Ochrophyta</taxon>
        <taxon>Bolidophyceae</taxon>
        <taxon>Parmales</taxon>
        <taxon>Triparmaceae</taxon>
        <taxon>Triparma</taxon>
    </lineage>
</organism>
<dbReference type="Proteomes" id="UP001162640">
    <property type="component" value="Unassembled WGS sequence"/>
</dbReference>
<feature type="transmembrane region" description="Helical" evidence="2">
    <location>
        <begin position="857"/>
        <end position="875"/>
    </location>
</feature>
<feature type="transmembrane region" description="Helical" evidence="2">
    <location>
        <begin position="282"/>
        <end position="304"/>
    </location>
</feature>
<feature type="compositionally biased region" description="Polar residues" evidence="1">
    <location>
        <begin position="33"/>
        <end position="64"/>
    </location>
</feature>
<keyword evidence="2" id="KW-1133">Transmembrane helix</keyword>
<keyword evidence="2" id="KW-0472">Membrane</keyword>
<feature type="transmembrane region" description="Helical" evidence="2">
    <location>
        <begin position="1053"/>
        <end position="1073"/>
    </location>
</feature>
<sequence length="1394" mass="152246">MAQIQPTNDPPPDEGVEMTTPTPTETTPFTDVSEVSPTPNAEQPNTIQPPSNDPQAENPTTSPDVENPAAAEAKPAALQRRGTEHDHNHNWTLSEVEKSKLCGSGVYPAWNMKSLDACVMDVILFQVSTRRKMLPLQPTTTSYNPHHPLTLASLAPLQWLKKGRKIIIEGKKIDTVTFEDPENIRRFQYTFKEMGTYTVTCTDGTDMFKTKIHVANAEAHLRKTVIRNCLMFGILAAILIGGSKAATEVMFTTAGLVPDNNNEEYKASGEEEMAMIMKDHSVVTMLLAVVMIVVTPLYGLLMFLKPTPLTAYGRGFEYSVHSSVRGILGITSLVLFSIVLWGWNSYGANGNAIEHIMHEVGYIAVFVGEQLGSAAGSLGMAINGTKTINEKYFQSFTKNADCPYSRADDCYVNAAIWDSQLSRNSIRSNYPFRYGGAPENLMGDISYCPCSNPYDTSKGCVFCQLQLGIFYQLAHALAGYEGEGLVFEDNDEMEEMLATANRESQNAESYGELGEQLMATIMRIRMVLIYFMMQIALIASACCAAGAWRSKQRLIRAGGWAALVALIIALFCYSINKPLAVIVEKSVDAMVAANNDLSSVNNTEMPLMQILAYCKASDEDATDDSANSFDLAFVSNLASMINPNATSTSSSPAAVKDSIRLASATMVGLQTYFLSSPDLTMALGNGVEMLPIVNGIFAAVGNIISIIDCEVVYQVFERILVILEDEGVPTFNKIAQAEITLCFILGVIFCIARFTAYVLDRPRKLWYCTETKRWFRFKAAYNAHMSLLKKKKAQSSVARASSAVAEFAKHSARAVIPSFSCIGIAMEIAMTFHIFLFMLIPNAFMALSGSGFRGVKGYVPGMLMATALIGLTSTWSVGKGKLAAGGAILAVILAFLAALSCVAGAAENLIDVLDCLNIMSEAYETTSEAEGNGEEVSYAQALTEAQESRPGLSCDFGSISDYAQGMIFCLVCFLLTVMTFFSGICFLCARNHLVTDSVRKTMLKASKSSTADGATNDLIEKLGGERTDGLGSSGMEKLQIQFKRFKGDWKFKYFMFVVCGAGAAVAGLVFKAATDLAAESSVPVWSFNQCSGKAQCCNGLDSNCAKRVNEVTFAGIHNSMSNAEDGWLSPNNFLPHLGGLEMGYRALMVDVFMFNGDFDDTTPDTLYVCHGLCAFGSRTALDDFNVTKTWLDENPNEVIIMYMENQPNTNDAMWDTMEALGMNDMLVVRDDDGEWPTLGDCVDKNKRIVFMKQEGDCLPGSGVKCPPGFLDGFEESFDTPYAIMDPMDYYSDKGNLIFDNAILDRGTFSTKNLFVLEHFITNPVASPTSAHALNWNPFLWDRVKALEADFGMRINFISIDFWSIGDAVYVAQENNKLPIPEKTGTGGSVVVPEG</sequence>
<feature type="transmembrane region" description="Helical" evidence="2">
    <location>
        <begin position="965"/>
        <end position="989"/>
    </location>
</feature>
<feature type="transmembrane region" description="Helical" evidence="2">
    <location>
        <begin position="554"/>
        <end position="575"/>
    </location>
</feature>
<proteinExistence type="predicted"/>
<dbReference type="Gene3D" id="3.20.20.190">
    <property type="entry name" value="Phosphatidylinositol (PI) phosphodiesterase"/>
    <property type="match status" value="1"/>
</dbReference>
<feature type="transmembrane region" description="Helical" evidence="2">
    <location>
        <begin position="527"/>
        <end position="548"/>
    </location>
</feature>
<dbReference type="GO" id="GO:0006629">
    <property type="term" value="P:lipid metabolic process"/>
    <property type="evidence" value="ECO:0007669"/>
    <property type="project" value="InterPro"/>
</dbReference>
<reference evidence="4" key="1">
    <citation type="journal article" date="2023" name="Commun. Biol.">
        <title>Genome analysis of Parmales, the sister group of diatoms, reveals the evolutionary specialization of diatoms from phago-mixotrophs to photoautotrophs.</title>
        <authorList>
            <person name="Ban H."/>
            <person name="Sato S."/>
            <person name="Yoshikawa S."/>
            <person name="Yamada K."/>
            <person name="Nakamura Y."/>
            <person name="Ichinomiya M."/>
            <person name="Sato N."/>
            <person name="Blanc-Mathieu R."/>
            <person name="Endo H."/>
            <person name="Kuwata A."/>
            <person name="Ogata H."/>
        </authorList>
    </citation>
    <scope>NUCLEOTIDE SEQUENCE [LARGE SCALE GENOMIC DNA]</scope>
</reference>
<keyword evidence="2" id="KW-0812">Transmembrane</keyword>
<gene>
    <name evidence="3" type="ORF">TL16_g05797</name>
</gene>
<evidence type="ECO:0000256" key="2">
    <source>
        <dbReference type="SAM" id="Phobius"/>
    </source>
</evidence>
<evidence type="ECO:0000313" key="4">
    <source>
        <dbReference type="Proteomes" id="UP001162640"/>
    </source>
</evidence>
<feature type="transmembrane region" description="Helical" evidence="2">
    <location>
        <begin position="324"/>
        <end position="343"/>
    </location>
</feature>
<name>A0A9W7AHM6_9STRA</name>
<feature type="transmembrane region" description="Helical" evidence="2">
    <location>
        <begin position="696"/>
        <end position="716"/>
    </location>
</feature>
<feature type="transmembrane region" description="Helical" evidence="2">
    <location>
        <begin position="736"/>
        <end position="759"/>
    </location>
</feature>
<dbReference type="PANTHER" id="PTHR13593">
    <property type="match status" value="1"/>
</dbReference>
<feature type="compositionally biased region" description="Low complexity" evidence="1">
    <location>
        <begin position="19"/>
        <end position="30"/>
    </location>
</feature>
<dbReference type="InterPro" id="IPR017946">
    <property type="entry name" value="PLC-like_Pdiesterase_TIM-brl"/>
</dbReference>
<dbReference type="InterPro" id="IPR051057">
    <property type="entry name" value="PI-PLC_domain"/>
</dbReference>
<evidence type="ECO:0008006" key="5">
    <source>
        <dbReference type="Google" id="ProtNLM"/>
    </source>
</evidence>
<dbReference type="SUPFAM" id="SSF51695">
    <property type="entry name" value="PLC-like phosphodiesterases"/>
    <property type="match status" value="1"/>
</dbReference>
<evidence type="ECO:0000256" key="1">
    <source>
        <dbReference type="SAM" id="MobiDB-lite"/>
    </source>
</evidence>
<feature type="region of interest" description="Disordered" evidence="1">
    <location>
        <begin position="1"/>
        <end position="92"/>
    </location>
</feature>
<dbReference type="Pfam" id="PF26146">
    <property type="entry name" value="PI-PLC_X"/>
    <property type="match status" value="1"/>
</dbReference>